<dbReference type="SUPFAM" id="SSF46626">
    <property type="entry name" value="Cytochrome c"/>
    <property type="match status" value="1"/>
</dbReference>
<dbReference type="PROSITE" id="PS51007">
    <property type="entry name" value="CYTC"/>
    <property type="match status" value="1"/>
</dbReference>
<comment type="caution">
    <text evidence="6">The sequence shown here is derived from an EMBL/GenBank/DDBJ whole genome shotgun (WGS) entry which is preliminary data.</text>
</comment>
<keyword evidence="3 4" id="KW-0408">Iron</keyword>
<dbReference type="InterPro" id="IPR009056">
    <property type="entry name" value="Cyt_c-like_dom"/>
</dbReference>
<evidence type="ECO:0000256" key="3">
    <source>
        <dbReference type="ARBA" id="ARBA00023004"/>
    </source>
</evidence>
<reference evidence="6 7" key="1">
    <citation type="submission" date="2021-04" db="EMBL/GenBank/DDBJ databases">
        <authorList>
            <person name="Ivanova A."/>
        </authorList>
    </citation>
    <scope>NUCLEOTIDE SEQUENCE [LARGE SCALE GENOMIC DNA]</scope>
    <source>
        <strain evidence="6 7">G18</strain>
    </source>
</reference>
<evidence type="ECO:0000259" key="5">
    <source>
        <dbReference type="PROSITE" id="PS51007"/>
    </source>
</evidence>
<dbReference type="PANTHER" id="PTHR35889:SF3">
    <property type="entry name" value="F-BOX DOMAIN-CONTAINING PROTEIN"/>
    <property type="match status" value="1"/>
</dbReference>
<dbReference type="Pfam" id="PF07583">
    <property type="entry name" value="PSCyt2"/>
    <property type="match status" value="1"/>
</dbReference>
<feature type="domain" description="Cytochrome c" evidence="5">
    <location>
        <begin position="21"/>
        <end position="225"/>
    </location>
</feature>
<accession>A0ABS5BK73</accession>
<dbReference type="InterPro" id="IPR022655">
    <property type="entry name" value="DUF1553"/>
</dbReference>
<gene>
    <name evidence="6" type="ORF">J8F10_02165</name>
</gene>
<evidence type="ECO:0000313" key="7">
    <source>
        <dbReference type="Proteomes" id="UP000676565"/>
    </source>
</evidence>
<dbReference type="Pfam" id="PF07587">
    <property type="entry name" value="PSD1"/>
    <property type="match status" value="1"/>
</dbReference>
<dbReference type="Proteomes" id="UP000676565">
    <property type="component" value="Unassembled WGS sequence"/>
</dbReference>
<evidence type="ECO:0000256" key="2">
    <source>
        <dbReference type="ARBA" id="ARBA00022723"/>
    </source>
</evidence>
<evidence type="ECO:0000256" key="4">
    <source>
        <dbReference type="PROSITE-ProRule" id="PRU00433"/>
    </source>
</evidence>
<dbReference type="InterPro" id="IPR036909">
    <property type="entry name" value="Cyt_c-like_dom_sf"/>
</dbReference>
<keyword evidence="7" id="KW-1185">Reference proteome</keyword>
<dbReference type="InterPro" id="IPR011444">
    <property type="entry name" value="DUF1549"/>
</dbReference>
<dbReference type="RefSeq" id="WP_210652245.1">
    <property type="nucleotide sequence ID" value="NZ_JAGKQQ010000001.1"/>
</dbReference>
<keyword evidence="2 4" id="KW-0479">Metal-binding</keyword>
<proteinExistence type="predicted"/>
<keyword evidence="1 4" id="KW-0349">Heme</keyword>
<evidence type="ECO:0000256" key="1">
    <source>
        <dbReference type="ARBA" id="ARBA00022617"/>
    </source>
</evidence>
<organism evidence="6 7">
    <name type="scientific">Gemmata palustris</name>
    <dbReference type="NCBI Taxonomy" id="2822762"/>
    <lineage>
        <taxon>Bacteria</taxon>
        <taxon>Pseudomonadati</taxon>
        <taxon>Planctomycetota</taxon>
        <taxon>Planctomycetia</taxon>
        <taxon>Gemmatales</taxon>
        <taxon>Gemmataceae</taxon>
        <taxon>Gemmata</taxon>
    </lineage>
</organism>
<name>A0ABS5BK73_9BACT</name>
<sequence length="992" mass="108873">MCYPSRWVVAFVGLLGSVANGRGADPTDHFEAKVRPVLIQHCTKCHGAEKQKGGLRLDTKAGWQAGGDTGPTLVPGKPAESLLIKALRGADGVAQMPPNGKLTAAEIAALEQWVKDGAIDPRAAGPARLGGVTAAEAKEWWSFRPVTRPPVPSSAGTNPIDAFVQAKLAGQKLTLSPPADKRTLIRRTTYDLTGLPATTEEIEAFLKDTSPEAFAKVVDRLLASPAYGERWGRHWLDLVRYADTAGENSDHPLPHAWRYRNWVIDAVNRDVPYDEFLRDQLAGDIVAARSPNEKYAPRVVATGFLALARRFGHDIDKDVHLTYEDTIDTVGKAFLGLTIGCARCHDHKYDAITAKDYYALYGIFDSTKFAFPGCEPQQLPRDLVPLMPPAEWDRVVKPYKGKLASVDVRLAQLRTEQTELARALKTRATTLGSLLAKGEIADGSEQPFDKLPAVIDVRAGQFLQLSVTPLKNHGADSTLIEWDITEIGGKERRWNLTADVLDDLLAANPHADAHGNKRVWWFLDTRDGPLPLPEAARDLSGKPGLHAWRNGDTPSVFANSSKEPVSVWTKLPARSVFVHPGPNGNVAVGWLCPIDGKVRITGRVKDAHPGGPDGVGWMLEQFPGEVGADLLSLATKSEKLQALERERAALVASAPTQDVAFAVAEATPHDAKLHLRGDPEKPGPVVPRRWLEVFGGELLPAKAGSGRLELAGWIASKNNPLTARVMVNRVWLHHFGRGLVKTPNDFGTRGSAPTHPELLDWLASEFVEGNWSVKALHRRIMLSATYQQASAMRPDGAKVDANNDLYWRFDRRRLSGEELRDSLLTASGQLDRKSGGAHPFPPEASWSYSQHVPFSTFYDSDKRSVYLISVRNRRHPFLGLFDGADPNATTPQRQDTTVPTQALYFLNDPFFHAQADKVTARALAKPEATRLDELFRAAFQRVPTAKEREAAAAFLMRYTTAVTDTPAADRTKAAWAALTRILLASNEFLYLD</sequence>
<dbReference type="EMBL" id="JAGKQQ010000001">
    <property type="protein sequence ID" value="MBP3954101.1"/>
    <property type="molecule type" value="Genomic_DNA"/>
</dbReference>
<dbReference type="InterPro" id="IPR011429">
    <property type="entry name" value="Cyt_c_Planctomycete-type"/>
</dbReference>
<evidence type="ECO:0000313" key="6">
    <source>
        <dbReference type="EMBL" id="MBP3954101.1"/>
    </source>
</evidence>
<dbReference type="Pfam" id="PF07635">
    <property type="entry name" value="PSCyt1"/>
    <property type="match status" value="1"/>
</dbReference>
<dbReference type="PANTHER" id="PTHR35889">
    <property type="entry name" value="CYCLOINULO-OLIGOSACCHARIDE FRUCTANOTRANSFERASE-RELATED"/>
    <property type="match status" value="1"/>
</dbReference>
<protein>
    <submittedName>
        <fullName evidence="6">PSD1 domain-containing protein</fullName>
    </submittedName>
</protein>